<proteinExistence type="predicted"/>
<evidence type="ECO:0000313" key="2">
    <source>
        <dbReference type="Proteomes" id="UP000789396"/>
    </source>
</evidence>
<dbReference type="OrthoDB" id="2422867at2759"/>
<reference evidence="1" key="1">
    <citation type="submission" date="2021-06" db="EMBL/GenBank/DDBJ databases">
        <authorList>
            <person name="Kallberg Y."/>
            <person name="Tangrot J."/>
            <person name="Rosling A."/>
        </authorList>
    </citation>
    <scope>NUCLEOTIDE SEQUENCE</scope>
    <source>
        <strain evidence="1">IN212</strain>
    </source>
</reference>
<gene>
    <name evidence="1" type="ORF">RFULGI_LOCUS11223</name>
</gene>
<organism evidence="1 2">
    <name type="scientific">Racocetra fulgida</name>
    <dbReference type="NCBI Taxonomy" id="60492"/>
    <lineage>
        <taxon>Eukaryota</taxon>
        <taxon>Fungi</taxon>
        <taxon>Fungi incertae sedis</taxon>
        <taxon>Mucoromycota</taxon>
        <taxon>Glomeromycotina</taxon>
        <taxon>Glomeromycetes</taxon>
        <taxon>Diversisporales</taxon>
        <taxon>Gigasporaceae</taxon>
        <taxon>Racocetra</taxon>
    </lineage>
</organism>
<name>A0A9N9I271_9GLOM</name>
<comment type="caution">
    <text evidence="1">The sequence shown here is derived from an EMBL/GenBank/DDBJ whole genome shotgun (WGS) entry which is preliminary data.</text>
</comment>
<feature type="non-terminal residue" evidence="1">
    <location>
        <position position="170"/>
    </location>
</feature>
<sequence length="170" mass="19022">GRCMVVRMLNAGGRPSLIYEAMRNEVGKPTVTRKEISNLGLQINFLEENASMEALIIGMEERGYTEIFCHDSFDVIIKTVDRFINLKDCDALSLAISDYKNLAASSSNEDELYTIESQYMSLLDKQQKSAFLNKLDDILTVSGVKPSDIKVSENIIGKLILLGPKDCRLH</sequence>
<dbReference type="AlphaFoldDB" id="A0A9N9I271"/>
<keyword evidence="2" id="KW-1185">Reference proteome</keyword>
<accession>A0A9N9I271</accession>
<dbReference type="Proteomes" id="UP000789396">
    <property type="component" value="Unassembled WGS sequence"/>
</dbReference>
<protein>
    <submittedName>
        <fullName evidence="1">18014_t:CDS:1</fullName>
    </submittedName>
</protein>
<evidence type="ECO:0000313" key="1">
    <source>
        <dbReference type="EMBL" id="CAG8717152.1"/>
    </source>
</evidence>
<dbReference type="EMBL" id="CAJVPZ010023883">
    <property type="protein sequence ID" value="CAG8717152.1"/>
    <property type="molecule type" value="Genomic_DNA"/>
</dbReference>